<evidence type="ECO:0000313" key="4">
    <source>
        <dbReference type="Proteomes" id="UP000481360"/>
    </source>
</evidence>
<name>A0A7C9VQZ7_9PSEU</name>
<dbReference type="EMBL" id="JAAMPJ010000007">
    <property type="protein sequence ID" value="NGY62254.1"/>
    <property type="molecule type" value="Genomic_DNA"/>
</dbReference>
<feature type="domain" description="Tachylectin 2" evidence="1">
    <location>
        <begin position="29"/>
        <end position="254"/>
    </location>
</feature>
<keyword evidence="4" id="KW-1185">Reference proteome</keyword>
<protein>
    <submittedName>
        <fullName evidence="3">Uncharacterized protein</fullName>
    </submittedName>
</protein>
<dbReference type="AlphaFoldDB" id="A0A7C9VQZ7"/>
<dbReference type="RefSeq" id="WP_166049568.1">
    <property type="nucleotide sequence ID" value="NZ_JAAMPJ010000007.1"/>
</dbReference>
<comment type="caution">
    <text evidence="3">The sequence shown here is derived from an EMBL/GenBank/DDBJ whole genome shotgun (WGS) entry which is preliminary data.</text>
</comment>
<dbReference type="Gene3D" id="2.115.10.10">
    <property type="entry name" value="Tachylectin 2"/>
    <property type="match status" value="2"/>
</dbReference>
<proteinExistence type="predicted"/>
<dbReference type="Pfam" id="PF14517">
    <property type="entry name" value="Tachylectin"/>
    <property type="match status" value="1"/>
</dbReference>
<gene>
    <name evidence="3" type="ORF">G7043_25345</name>
</gene>
<evidence type="ECO:0000313" key="3">
    <source>
        <dbReference type="EMBL" id="NGY62254.1"/>
    </source>
</evidence>
<evidence type="ECO:0000259" key="1">
    <source>
        <dbReference type="Pfam" id="PF14517"/>
    </source>
</evidence>
<dbReference type="InterPro" id="IPR036813">
    <property type="entry name" value="Tachylectin2_sf"/>
</dbReference>
<feature type="domain" description="PLL-like beta propeller" evidence="2">
    <location>
        <begin position="331"/>
        <end position="455"/>
    </location>
</feature>
<evidence type="ECO:0000259" key="2">
    <source>
        <dbReference type="Pfam" id="PF26607"/>
    </source>
</evidence>
<dbReference type="Pfam" id="PF26607">
    <property type="entry name" value="DUF8189"/>
    <property type="match status" value="2"/>
</dbReference>
<dbReference type="Gene3D" id="2.120.10.70">
    <property type="entry name" value="Fucose-specific lectin"/>
    <property type="match status" value="1"/>
</dbReference>
<feature type="domain" description="PLL-like beta propeller" evidence="2">
    <location>
        <begin position="458"/>
        <end position="595"/>
    </location>
</feature>
<dbReference type="Proteomes" id="UP000481360">
    <property type="component" value="Unassembled WGS sequence"/>
</dbReference>
<sequence>MIAASAVSVAPAAAAPVFTCNSAVNVFSVRPDGGLYAYPHEAPETGKVEWGPVKHIGSGWDDARTLAAPNGVFYRMHPTGNLYRYRWNGTGWDTWNGRQFRDVGGGWARYTQAEYRNEVTVDEKGRLYQIDAEGRLRVFTWSGNDATGNFLPGGKTLDAGWSQYNLIVAAGDGVLFARKTNGDLHRFRWDEASDRFTQYGLKVGTEWDVFTRVFSAGGDVLYGTRTNGHLDWYRYHEHTNAWAAPVHIGNGWEDEIDVVADPNGCRITGFPRPTRPVVPQRTDAPNTAVQGTDGLVTFFYVNSASGLTAAKQRNPGDYEVLEYQVIADHHSFTGQPGAGVRADGRLDVLANSHADADYRGRLQPTANGPWGSISAITVHKGWMVSDPVVVAEPSKALAMFAVDANGALWHRSQATPATSDYTAWRPISGNVGLSPDFTVVRNGTAFDVVARATDGSVKTATFSSGSLSAWRTVGSGTTERPAAVAHVNGDLQVFVRTTSGAIATQRESNNAFSQVWEPIGSLTAVGSPAAVLRTSGLIDLAARGTDNLVHQTSQVAPAGGFAEWRVRYAVEATTSPTSLLLANGSPIFTWRAPDGSIQTVFDPNGGVTGQTARQQTG</sequence>
<accession>A0A7C9VQZ7</accession>
<reference evidence="3 4" key="1">
    <citation type="submission" date="2020-03" db="EMBL/GenBank/DDBJ databases">
        <title>Isolation and identification of active actinomycetes.</title>
        <authorList>
            <person name="Sun X."/>
        </authorList>
    </citation>
    <scope>NUCLEOTIDE SEQUENCE [LARGE SCALE GENOMIC DNA]</scope>
    <source>
        <strain evidence="3 4">NEAU-D13</strain>
    </source>
</reference>
<dbReference type="SUPFAM" id="SSF50934">
    <property type="entry name" value="Tachylectin-2"/>
    <property type="match status" value="1"/>
</dbReference>
<dbReference type="InterPro" id="IPR058502">
    <property type="entry name" value="PLL-like_beta-prop"/>
</dbReference>
<organism evidence="3 4">
    <name type="scientific">Lentzea alba</name>
    <dbReference type="NCBI Taxonomy" id="2714351"/>
    <lineage>
        <taxon>Bacteria</taxon>
        <taxon>Bacillati</taxon>
        <taxon>Actinomycetota</taxon>
        <taxon>Actinomycetes</taxon>
        <taxon>Pseudonocardiales</taxon>
        <taxon>Pseudonocardiaceae</taxon>
        <taxon>Lentzea</taxon>
    </lineage>
</organism>
<dbReference type="SUPFAM" id="SSF89372">
    <property type="entry name" value="Fucose-specific lectin"/>
    <property type="match status" value="2"/>
</dbReference>
<dbReference type="InterPro" id="IPR023294">
    <property type="entry name" value="Tachylectin2"/>
</dbReference>